<dbReference type="PANTHER" id="PTHR46623">
    <property type="entry name" value="CARBOXYMETHYLENEBUTENOLIDASE-RELATED"/>
    <property type="match status" value="1"/>
</dbReference>
<dbReference type="GO" id="GO:0016787">
    <property type="term" value="F:hydrolase activity"/>
    <property type="evidence" value="ECO:0007669"/>
    <property type="project" value="InterPro"/>
</dbReference>
<evidence type="ECO:0000313" key="2">
    <source>
        <dbReference type="EMBL" id="GGI95422.1"/>
    </source>
</evidence>
<dbReference type="InterPro" id="IPR029058">
    <property type="entry name" value="AB_hydrolase_fold"/>
</dbReference>
<keyword evidence="3" id="KW-1185">Reference proteome</keyword>
<sequence length="273" mass="29768">MPVRAEWVRYGEAGVFSGYMARPSLPENERLPAVVVLQEIWGVDDHIQDVTRRLAAAGYLAFAPDLYARGGERPRALTEERIDRAKQFLDSLPPGAWGNPEERARALAALPAPDQAVIGETLQALFAGLNPDGYMEQLLATTRFLREACPFSQGQGVASVGFCMGGALSARLACRDPLLRGAVVFYGQAPPAEMIPSIQCPVRGFYGALDKRITEAVPEFAAAMREAGKDFASQVYDGAGHAFFNDTRRSYHVAAARDAYVRTLSFLRDVLAE</sequence>
<comment type="caution">
    <text evidence="2">The sequence shown here is derived from an EMBL/GenBank/DDBJ whole genome shotgun (WGS) entry which is preliminary data.</text>
</comment>
<evidence type="ECO:0000313" key="3">
    <source>
        <dbReference type="Proteomes" id="UP000637695"/>
    </source>
</evidence>
<reference evidence="2" key="1">
    <citation type="journal article" date="2014" name="Int. J. Syst. Evol. Microbiol.">
        <title>Complete genome sequence of Corynebacterium casei LMG S-19264T (=DSM 44701T), isolated from a smear-ripened cheese.</title>
        <authorList>
            <consortium name="US DOE Joint Genome Institute (JGI-PGF)"/>
            <person name="Walter F."/>
            <person name="Albersmeier A."/>
            <person name="Kalinowski J."/>
            <person name="Ruckert C."/>
        </authorList>
    </citation>
    <scope>NUCLEOTIDE SEQUENCE</scope>
    <source>
        <strain evidence="2">JCM 18487</strain>
    </source>
</reference>
<dbReference type="InterPro" id="IPR002925">
    <property type="entry name" value="Dienelactn_hydro"/>
</dbReference>
<protein>
    <submittedName>
        <fullName evidence="2">Carboxymethylenebutenolidase</fullName>
    </submittedName>
</protein>
<gene>
    <name evidence="2" type="ORF">GCM10010885_01270</name>
</gene>
<dbReference type="PANTHER" id="PTHR46623:SF6">
    <property type="entry name" value="ALPHA_BETA-HYDROLASES SUPERFAMILY PROTEIN"/>
    <property type="match status" value="1"/>
</dbReference>
<name>A0A917JZZ7_9BACL</name>
<dbReference type="InterPro" id="IPR051049">
    <property type="entry name" value="Dienelactone_hydrolase-like"/>
</dbReference>
<accession>A0A917JZZ7</accession>
<dbReference type="RefSeq" id="WP_188880547.1">
    <property type="nucleotide sequence ID" value="NZ_BMOY01000002.1"/>
</dbReference>
<evidence type="ECO:0000259" key="1">
    <source>
        <dbReference type="Pfam" id="PF01738"/>
    </source>
</evidence>
<dbReference type="Proteomes" id="UP000637695">
    <property type="component" value="Unassembled WGS sequence"/>
</dbReference>
<proteinExistence type="predicted"/>
<organism evidence="2 3">
    <name type="scientific">Alicyclobacillus cellulosilyticus</name>
    <dbReference type="NCBI Taxonomy" id="1003997"/>
    <lineage>
        <taxon>Bacteria</taxon>
        <taxon>Bacillati</taxon>
        <taxon>Bacillota</taxon>
        <taxon>Bacilli</taxon>
        <taxon>Bacillales</taxon>
        <taxon>Alicyclobacillaceae</taxon>
        <taxon>Alicyclobacillus</taxon>
    </lineage>
</organism>
<dbReference type="Gene3D" id="3.40.50.1820">
    <property type="entry name" value="alpha/beta hydrolase"/>
    <property type="match status" value="1"/>
</dbReference>
<dbReference type="Pfam" id="PF01738">
    <property type="entry name" value="DLH"/>
    <property type="match status" value="1"/>
</dbReference>
<dbReference type="AlphaFoldDB" id="A0A917JZZ7"/>
<reference evidence="2" key="2">
    <citation type="submission" date="2020-09" db="EMBL/GenBank/DDBJ databases">
        <authorList>
            <person name="Sun Q."/>
            <person name="Ohkuma M."/>
        </authorList>
    </citation>
    <scope>NUCLEOTIDE SEQUENCE</scope>
    <source>
        <strain evidence="2">JCM 18487</strain>
    </source>
</reference>
<dbReference type="SUPFAM" id="SSF53474">
    <property type="entry name" value="alpha/beta-Hydrolases"/>
    <property type="match status" value="1"/>
</dbReference>
<feature type="domain" description="Dienelactone hydrolase" evidence="1">
    <location>
        <begin position="17"/>
        <end position="270"/>
    </location>
</feature>
<dbReference type="EMBL" id="BMOY01000002">
    <property type="protein sequence ID" value="GGI95422.1"/>
    <property type="molecule type" value="Genomic_DNA"/>
</dbReference>